<dbReference type="SMART" id="SM00672">
    <property type="entry name" value="CAP10"/>
    <property type="match status" value="2"/>
</dbReference>
<keyword evidence="5" id="KW-1185">Reference proteome</keyword>
<feature type="transmembrane region" description="Helical" evidence="2">
    <location>
        <begin position="44"/>
        <end position="63"/>
    </location>
</feature>
<keyword evidence="2" id="KW-0472">Membrane</keyword>
<dbReference type="AlphaFoldDB" id="A0AAW0KKN1"/>
<feature type="region of interest" description="Disordered" evidence="1">
    <location>
        <begin position="746"/>
        <end position="773"/>
    </location>
</feature>
<name>A0AAW0KKN1_QUESU</name>
<dbReference type="PANTHER" id="PTHR12203:SF74">
    <property type="entry name" value="GLYCOSYLTRANSFERASE"/>
    <property type="match status" value="1"/>
</dbReference>
<dbReference type="EMBL" id="PKMF04000294">
    <property type="protein sequence ID" value="KAK7838964.1"/>
    <property type="molecule type" value="Genomic_DNA"/>
</dbReference>
<feature type="transmembrane region" description="Helical" evidence="2">
    <location>
        <begin position="553"/>
        <end position="573"/>
    </location>
</feature>
<feature type="domain" description="Glycosyl transferase CAP10" evidence="3">
    <location>
        <begin position="201"/>
        <end position="449"/>
    </location>
</feature>
<dbReference type="Proteomes" id="UP000237347">
    <property type="component" value="Unassembled WGS sequence"/>
</dbReference>
<dbReference type="Pfam" id="PF05686">
    <property type="entry name" value="Glyco_transf_90"/>
    <property type="match status" value="3"/>
</dbReference>
<protein>
    <submittedName>
        <fullName evidence="4">Protein o-glucosyltransferase 1</fullName>
    </submittedName>
</protein>
<dbReference type="InterPro" id="IPR006598">
    <property type="entry name" value="CAP10"/>
</dbReference>
<keyword evidence="2" id="KW-1133">Transmembrane helix</keyword>
<dbReference type="PANTHER" id="PTHR12203">
    <property type="entry name" value="KDEL LYS-ASP-GLU-LEU CONTAINING - RELATED"/>
    <property type="match status" value="1"/>
</dbReference>
<keyword evidence="2" id="KW-0812">Transmembrane</keyword>
<evidence type="ECO:0000256" key="2">
    <source>
        <dbReference type="SAM" id="Phobius"/>
    </source>
</evidence>
<evidence type="ECO:0000313" key="4">
    <source>
        <dbReference type="EMBL" id="KAK7838964.1"/>
    </source>
</evidence>
<feature type="transmembrane region" description="Helical" evidence="2">
    <location>
        <begin position="721"/>
        <end position="743"/>
    </location>
</feature>
<evidence type="ECO:0000256" key="1">
    <source>
        <dbReference type="SAM" id="MobiDB-lite"/>
    </source>
</evidence>
<accession>A0AAW0KKN1</accession>
<evidence type="ECO:0000313" key="5">
    <source>
        <dbReference type="Proteomes" id="UP000237347"/>
    </source>
</evidence>
<organism evidence="4 5">
    <name type="scientific">Quercus suber</name>
    <name type="common">Cork oak</name>
    <dbReference type="NCBI Taxonomy" id="58331"/>
    <lineage>
        <taxon>Eukaryota</taxon>
        <taxon>Viridiplantae</taxon>
        <taxon>Streptophyta</taxon>
        <taxon>Embryophyta</taxon>
        <taxon>Tracheophyta</taxon>
        <taxon>Spermatophyta</taxon>
        <taxon>Magnoliopsida</taxon>
        <taxon>eudicotyledons</taxon>
        <taxon>Gunneridae</taxon>
        <taxon>Pentapetalae</taxon>
        <taxon>rosids</taxon>
        <taxon>fabids</taxon>
        <taxon>Fagales</taxon>
        <taxon>Fagaceae</taxon>
        <taxon>Quercus</taxon>
    </lineage>
</organism>
<evidence type="ECO:0000259" key="3">
    <source>
        <dbReference type="SMART" id="SM00672"/>
    </source>
</evidence>
<feature type="domain" description="Glycosyl transferase CAP10" evidence="3">
    <location>
        <begin position="876"/>
        <end position="1093"/>
    </location>
</feature>
<proteinExistence type="predicted"/>
<gene>
    <name evidence="4" type="primary">POGLUT1_2</name>
    <name evidence="4" type="ORF">CFP56_018915</name>
</gene>
<reference evidence="4 5" key="1">
    <citation type="journal article" date="2018" name="Sci. Data">
        <title>The draft genome sequence of cork oak.</title>
        <authorList>
            <person name="Ramos A.M."/>
            <person name="Usie A."/>
            <person name="Barbosa P."/>
            <person name="Barros P.M."/>
            <person name="Capote T."/>
            <person name="Chaves I."/>
            <person name="Simoes F."/>
            <person name="Abreu I."/>
            <person name="Carrasquinho I."/>
            <person name="Faro C."/>
            <person name="Guimaraes J.B."/>
            <person name="Mendonca D."/>
            <person name="Nobrega F."/>
            <person name="Rodrigues L."/>
            <person name="Saibo N.J.M."/>
            <person name="Varela M.C."/>
            <person name="Egas C."/>
            <person name="Matos J."/>
            <person name="Miguel C.M."/>
            <person name="Oliveira M.M."/>
            <person name="Ricardo C.P."/>
            <person name="Goncalves S."/>
        </authorList>
    </citation>
    <scope>NUCLEOTIDE SEQUENCE [LARGE SCALE GENOMIC DNA]</scope>
    <source>
        <strain evidence="5">cv. HL8</strain>
    </source>
</reference>
<comment type="caution">
    <text evidence="4">The sequence shown here is derived from an EMBL/GenBank/DDBJ whole genome shotgun (WGS) entry which is preliminary data.</text>
</comment>
<feature type="compositionally biased region" description="Polar residues" evidence="1">
    <location>
        <begin position="752"/>
        <end position="761"/>
    </location>
</feature>
<sequence length="1174" mass="137132">MLISIKSTMKRNNEKQLNMFYNGGLHKHHSGTGWRPLKKRVTTASLIFFFFLLVSALVFLGWIDVSIFSGSSSSTDKPIIRTTEKSLKKQEFPLKCTKGNETQTCPINYYPTTTKHNPDRPISSSNETCLSYFRWIHEDLRHWKHTGITRDMVERARKTAHFRLVIVDGKAYVEKYRQSIQTRDMFSLWGILQLLRLYPGRLPDLELMFDCDDRPVVRSKDFRGPNAGPPPLFRYCSDGWSLDIVFPDWSFWGWAEINIRPWKSLLEDIKQGNSRTKWKDRVPYAYWKGNPSVAPTRNDLLKCNVSNKDDWNTRLYTQDWVQESKQGYKQSNLEDQCTHRYKIYVEGWAWSVSEKYILACDSMTLLIRPRYYDFFIRGMVPLEHYWPIRDNSKCTSLKFAVEWGNNHTQKAQAIGEAASNFIQEDLKMDYIYDYMFHLLNEYAKLLKFKPSVPQGAVELCSEMMACPAKGTWEKFMVESMVKSPSDLTPCTLPPPYDPSSLQGFLKRKDKSIKEVEMFLKKANESTMRRNNEKQTRYVPHHRVTCWRPVKKKVSTASVVFFLLVSALVFLGWIDIAQAIGEAASNFIQEDLKMDYIYDYMFHLLNEYAKLLKFKPSVPQGAVELCSEMMACPAKGTWEKFMVESMVKSPSDLTPCTLPPPYDPSSLQGFLKRKDKSIKEVEMFLKRANESTMRRNNEKQTRYVPHHRVTCWRPVKKKVSTASVVFFLLVSALVFLGWIDISIYSGTSSSSSDKPIQRTTGKSPKEQEFPLKCTKGNKNQTCPKNYYPTTTHNPDRPISSSNKTCPSYFRWIHEDLRHWKHTGITRKMVERARNTAHFRLVIVNGKAYVEKYRESIQTRDMFSLWGILQLLRLYPGRLPDLELMFDCDDRPVVPSKDFRGPNAGPPPLFRYCSDWSSLDIVFPDWSFWGWAEINIKPWKSVLEDIKQGNKRTKWKDRVPYAYWRGNPSVAPTRNDLLKCNVSDKDDWNTHLYIQDWVQESEQGYKQSNLEDQCTHRYKIYIEGWAWSVSEKYILACDSVTLLIRPHYYDFFIRGMAQAIGEAASNFIQEDLKMDYVYDYMFHLLNEYAKLLKFKPSVPQGAVELCSETMACPAKGTWEKFMVESMVKSPSDLTPCTLPPPYDPSSLRGFLKRKDKSIKQVEMWENQYWKNLNKKQ</sequence>
<dbReference type="InterPro" id="IPR051091">
    <property type="entry name" value="O-Glucosyltr/Glycosyltrsf_90"/>
</dbReference>